<name>A0A9D9DFA1_9FIRM</name>
<dbReference type="AlphaFoldDB" id="A0A9D9DFA1"/>
<reference evidence="2" key="1">
    <citation type="submission" date="2020-10" db="EMBL/GenBank/DDBJ databases">
        <authorList>
            <person name="Gilroy R."/>
        </authorList>
    </citation>
    <scope>NUCLEOTIDE SEQUENCE</scope>
    <source>
        <strain evidence="2">17113</strain>
    </source>
</reference>
<dbReference type="EMBL" id="JADINA010000019">
    <property type="protein sequence ID" value="MBO8426251.1"/>
    <property type="molecule type" value="Genomic_DNA"/>
</dbReference>
<dbReference type="Gene3D" id="2.60.40.4270">
    <property type="entry name" value="Listeria-Bacteroides repeat domain"/>
    <property type="match status" value="2"/>
</dbReference>
<comment type="subcellular location">
    <subcellularLocation>
        <location evidence="1">Cell envelope</location>
    </subcellularLocation>
</comment>
<dbReference type="Proteomes" id="UP000823634">
    <property type="component" value="Unassembled WGS sequence"/>
</dbReference>
<gene>
    <name evidence="2" type="ORF">IAC61_02900</name>
</gene>
<evidence type="ECO:0000313" key="3">
    <source>
        <dbReference type="Proteomes" id="UP000823634"/>
    </source>
</evidence>
<organism evidence="2 3">
    <name type="scientific">Candidatus Alloenteromonas pullistercoris</name>
    <dbReference type="NCBI Taxonomy" id="2840785"/>
    <lineage>
        <taxon>Bacteria</taxon>
        <taxon>Bacillati</taxon>
        <taxon>Bacillota</taxon>
        <taxon>Bacillota incertae sedis</taxon>
        <taxon>Candidatus Alloenteromonas</taxon>
    </lineage>
</organism>
<evidence type="ECO:0000256" key="1">
    <source>
        <dbReference type="ARBA" id="ARBA00004196"/>
    </source>
</evidence>
<dbReference type="InterPro" id="IPR042229">
    <property type="entry name" value="Listeria/Bacterioides_rpt_sf"/>
</dbReference>
<comment type="caution">
    <text evidence="2">The sequence shown here is derived from an EMBL/GenBank/DDBJ whole genome shotgun (WGS) entry which is preliminary data.</text>
</comment>
<evidence type="ECO:0000313" key="2">
    <source>
        <dbReference type="EMBL" id="MBO8426251.1"/>
    </source>
</evidence>
<protein>
    <submittedName>
        <fullName evidence="2">InlB B-repeat-containing protein</fullName>
    </submittedName>
</protein>
<accession>A0A9D9DFA1</accession>
<dbReference type="Gene3D" id="2.160.20.110">
    <property type="match status" value="1"/>
</dbReference>
<reference evidence="2" key="2">
    <citation type="journal article" date="2021" name="PeerJ">
        <title>Extensive microbial diversity within the chicken gut microbiome revealed by metagenomics and culture.</title>
        <authorList>
            <person name="Gilroy R."/>
            <person name="Ravi A."/>
            <person name="Getino M."/>
            <person name="Pursley I."/>
            <person name="Horton D.L."/>
            <person name="Alikhan N.F."/>
            <person name="Baker D."/>
            <person name="Gharbi K."/>
            <person name="Hall N."/>
            <person name="Watson M."/>
            <person name="Adriaenssens E.M."/>
            <person name="Foster-Nyarko E."/>
            <person name="Jarju S."/>
            <person name="Secka A."/>
            <person name="Antonio M."/>
            <person name="Oren A."/>
            <person name="Chaudhuri R.R."/>
            <person name="La Ragione R."/>
            <person name="Hildebrand F."/>
            <person name="Pallen M.J."/>
        </authorList>
    </citation>
    <scope>NUCLEOTIDE SEQUENCE</scope>
    <source>
        <strain evidence="2">17113</strain>
    </source>
</reference>
<proteinExistence type="predicted"/>
<dbReference type="InterPro" id="IPR013378">
    <property type="entry name" value="InlB-like_B-rpt"/>
</dbReference>
<dbReference type="Pfam" id="PF09479">
    <property type="entry name" value="Flg_new"/>
    <property type="match status" value="3"/>
</dbReference>
<sequence>MDDEGNLVVYYEDGTEQIVGDFEEEIVNGVNSVEINDAGYFVINGLTTDIGFDLLSEISEITVSKDGYYVINGKTTTIKATEIWTVSFNTGYDKEFQPQKIKDGDKVMRPTVYREGYTLIGWFCNGEEWDFNSHVVLNSMTLKAQWKPNEYTITFESNNSLPNPDPLQATYDRVYQLPILEMPGFTFGGWEYKGKILKNSGFWNIADDVMLEAVWTANKYTITLDPNGGTLETASVAVTFGEDYSLPVPENDFGVFTGWYCEGRRLTDENGNSLEPWSFTESKTFTTPWIAEISTIEDLKSVDSGLNGHYILVNDIDLTGVEWEPLAAEECFTGIFDGNGYSIKNLSITKGQPLVGLFGQSSGTIKNLKLENVDINIANIDSDVYIGSLCGKNEGLIECVEASGIVKLADHSASFNSYVGGIVGSTNSTIDKAINNCDVYGHRIVGGVIGVTEGEELSLSHLKNSGNVSSNYVAGGIVAYAPLDLSIDNSVNFGDVSSVYYCGGIVGTTLLNTTEVSLSDIVIFELCGNEGNVTSSVNVKMIGAGGLIGAAWSISCTDVYNNANISGENAGGLAGTVYNSFETLRAYSNGVIEGTTIAGGLIGYSLYCSISDSAVFGEITGLASNSIVGTSYIHTPTILNSFYNCIAETYVGEATELTYEEELYVATLFWGEDNWSFFKDAFPTLKIDFDF</sequence>
<dbReference type="GO" id="GO:0030313">
    <property type="term" value="C:cell envelope"/>
    <property type="evidence" value="ECO:0007669"/>
    <property type="project" value="UniProtKB-SubCell"/>
</dbReference>